<dbReference type="PANTHER" id="PTHR45772:SF7">
    <property type="entry name" value="AMINO ACID ABC TRANSPORTER ATP-BINDING PROTEIN"/>
    <property type="match status" value="1"/>
</dbReference>
<evidence type="ECO:0000256" key="1">
    <source>
        <dbReference type="ARBA" id="ARBA00022448"/>
    </source>
</evidence>
<dbReference type="GO" id="GO:0015188">
    <property type="term" value="F:L-isoleucine transmembrane transporter activity"/>
    <property type="evidence" value="ECO:0007669"/>
    <property type="project" value="TreeGrafter"/>
</dbReference>
<dbReference type="InterPro" id="IPR027417">
    <property type="entry name" value="P-loop_NTPase"/>
</dbReference>
<evidence type="ECO:0000313" key="5">
    <source>
        <dbReference type="EMBL" id="MBD8065188.1"/>
    </source>
</evidence>
<protein>
    <submittedName>
        <fullName evidence="5">ABC transporter ATP-binding protein</fullName>
    </submittedName>
</protein>
<dbReference type="Pfam" id="PF00005">
    <property type="entry name" value="ABC_tran"/>
    <property type="match status" value="1"/>
</dbReference>
<dbReference type="InterPro" id="IPR051120">
    <property type="entry name" value="ABC_AA/LPS_Transport"/>
</dbReference>
<sequence length="261" mass="28780">MALLSLSAVTLTFAGNTVLNEVSFNVAERSVTSLIGPNGAGKTSLFNSITGFYKPQQGSIRFDGTELLKLKPHQVTKAGIARTFQNVRLFREMTVLENVMSGAHCRTSAGAFAAILRTPAQRREEEEIRARARQHLEFVGVWAEQGRIATTLAYGHQRRVEIARALATEPKLLLLDEPAAGLNPTEKHDLVQLIRRIRDEMGIAVLLIEHDMGLVMQISENISVLDHGEIIAEGTPKQIQSDHTVIEAYLGRDDGEAFLDE</sequence>
<dbReference type="GO" id="GO:0005886">
    <property type="term" value="C:plasma membrane"/>
    <property type="evidence" value="ECO:0007669"/>
    <property type="project" value="TreeGrafter"/>
</dbReference>
<evidence type="ECO:0000256" key="2">
    <source>
        <dbReference type="ARBA" id="ARBA00022741"/>
    </source>
</evidence>
<accession>A0A927FUM4</accession>
<dbReference type="GO" id="GO:1903805">
    <property type="term" value="P:L-valine import across plasma membrane"/>
    <property type="evidence" value="ECO:0007669"/>
    <property type="project" value="TreeGrafter"/>
</dbReference>
<dbReference type="FunFam" id="3.40.50.300:FF:000421">
    <property type="entry name" value="Branched-chain amino acid ABC transporter ATP-binding protein"/>
    <property type="match status" value="1"/>
</dbReference>
<keyword evidence="3 5" id="KW-0067">ATP-binding</keyword>
<comment type="caution">
    <text evidence="5">The sequence shown here is derived from an EMBL/GenBank/DDBJ whole genome shotgun (WGS) entry which is preliminary data.</text>
</comment>
<name>A0A927FUM4_9HYPH</name>
<organism evidence="5 6">
    <name type="scientific">Devosia oryzisoli</name>
    <dbReference type="NCBI Taxonomy" id="2774138"/>
    <lineage>
        <taxon>Bacteria</taxon>
        <taxon>Pseudomonadati</taxon>
        <taxon>Pseudomonadota</taxon>
        <taxon>Alphaproteobacteria</taxon>
        <taxon>Hyphomicrobiales</taxon>
        <taxon>Devosiaceae</taxon>
        <taxon>Devosia</taxon>
    </lineage>
</organism>
<dbReference type="Gene3D" id="3.40.50.300">
    <property type="entry name" value="P-loop containing nucleotide triphosphate hydrolases"/>
    <property type="match status" value="1"/>
</dbReference>
<evidence type="ECO:0000256" key="3">
    <source>
        <dbReference type="ARBA" id="ARBA00022840"/>
    </source>
</evidence>
<keyword evidence="6" id="KW-1185">Reference proteome</keyword>
<dbReference type="SMART" id="SM00382">
    <property type="entry name" value="AAA"/>
    <property type="match status" value="1"/>
</dbReference>
<dbReference type="RefSeq" id="WP_191773900.1">
    <property type="nucleotide sequence ID" value="NZ_JACYFU010000002.1"/>
</dbReference>
<dbReference type="GO" id="GO:0005524">
    <property type="term" value="F:ATP binding"/>
    <property type="evidence" value="ECO:0007669"/>
    <property type="project" value="UniProtKB-KW"/>
</dbReference>
<gene>
    <name evidence="5" type="ORF">IC608_06865</name>
</gene>
<dbReference type="GO" id="GO:0042941">
    <property type="term" value="P:D-alanine transmembrane transport"/>
    <property type="evidence" value="ECO:0007669"/>
    <property type="project" value="TreeGrafter"/>
</dbReference>
<evidence type="ECO:0000259" key="4">
    <source>
        <dbReference type="PROSITE" id="PS50893"/>
    </source>
</evidence>
<dbReference type="AlphaFoldDB" id="A0A927FUM4"/>
<evidence type="ECO:0000313" key="6">
    <source>
        <dbReference type="Proteomes" id="UP000654108"/>
    </source>
</evidence>
<reference evidence="5" key="1">
    <citation type="submission" date="2020-09" db="EMBL/GenBank/DDBJ databases">
        <title>Genome seq and assembly of Devosia sp.</title>
        <authorList>
            <person name="Chhetri G."/>
        </authorList>
    </citation>
    <scope>NUCLEOTIDE SEQUENCE</scope>
    <source>
        <strain evidence="5">PTR5</strain>
    </source>
</reference>
<dbReference type="InterPro" id="IPR003593">
    <property type="entry name" value="AAA+_ATPase"/>
</dbReference>
<dbReference type="Proteomes" id="UP000654108">
    <property type="component" value="Unassembled WGS sequence"/>
</dbReference>
<dbReference type="InterPro" id="IPR032823">
    <property type="entry name" value="BCA_ABC_TP_C"/>
</dbReference>
<dbReference type="PROSITE" id="PS50893">
    <property type="entry name" value="ABC_TRANSPORTER_2"/>
    <property type="match status" value="1"/>
</dbReference>
<dbReference type="SUPFAM" id="SSF52540">
    <property type="entry name" value="P-loop containing nucleoside triphosphate hydrolases"/>
    <property type="match status" value="1"/>
</dbReference>
<dbReference type="EMBL" id="JACYFU010000002">
    <property type="protein sequence ID" value="MBD8065188.1"/>
    <property type="molecule type" value="Genomic_DNA"/>
</dbReference>
<feature type="domain" description="ABC transporter" evidence="4">
    <location>
        <begin position="4"/>
        <end position="252"/>
    </location>
</feature>
<keyword evidence="2" id="KW-0547">Nucleotide-binding</keyword>
<dbReference type="GO" id="GO:0015808">
    <property type="term" value="P:L-alanine transport"/>
    <property type="evidence" value="ECO:0007669"/>
    <property type="project" value="TreeGrafter"/>
</dbReference>
<dbReference type="GO" id="GO:0015192">
    <property type="term" value="F:L-phenylalanine transmembrane transporter activity"/>
    <property type="evidence" value="ECO:0007669"/>
    <property type="project" value="TreeGrafter"/>
</dbReference>
<dbReference type="Pfam" id="PF12399">
    <property type="entry name" value="BCA_ABC_TP_C"/>
    <property type="match status" value="1"/>
</dbReference>
<dbReference type="GO" id="GO:1903806">
    <property type="term" value="P:L-isoleucine import across plasma membrane"/>
    <property type="evidence" value="ECO:0007669"/>
    <property type="project" value="TreeGrafter"/>
</dbReference>
<proteinExistence type="predicted"/>
<dbReference type="CDD" id="cd03219">
    <property type="entry name" value="ABC_Mj1267_LivG_branched"/>
    <property type="match status" value="1"/>
</dbReference>
<dbReference type="InterPro" id="IPR003439">
    <property type="entry name" value="ABC_transporter-like_ATP-bd"/>
</dbReference>
<dbReference type="PANTHER" id="PTHR45772">
    <property type="entry name" value="CONSERVED COMPONENT OF ABC TRANSPORTER FOR NATURAL AMINO ACIDS-RELATED"/>
    <property type="match status" value="1"/>
</dbReference>
<dbReference type="GO" id="GO:0005304">
    <property type="term" value="F:L-valine transmembrane transporter activity"/>
    <property type="evidence" value="ECO:0007669"/>
    <property type="project" value="TreeGrafter"/>
</dbReference>
<keyword evidence="1" id="KW-0813">Transport</keyword>
<dbReference type="GO" id="GO:0016887">
    <property type="term" value="F:ATP hydrolysis activity"/>
    <property type="evidence" value="ECO:0007669"/>
    <property type="project" value="InterPro"/>
</dbReference>